<evidence type="ECO:0000256" key="5">
    <source>
        <dbReference type="SAM" id="MobiDB-lite"/>
    </source>
</evidence>
<protein>
    <submittedName>
        <fullName evidence="7">Uncharacterized protein</fullName>
    </submittedName>
</protein>
<accession>A0A2M7XB20</accession>
<keyword evidence="3" id="KW-0732">Signal</keyword>
<keyword evidence="6" id="KW-1133">Transmembrane helix</keyword>
<evidence type="ECO:0000256" key="3">
    <source>
        <dbReference type="ARBA" id="ARBA00022729"/>
    </source>
</evidence>
<evidence type="ECO:0000313" key="7">
    <source>
        <dbReference type="EMBL" id="PJA45081.1"/>
    </source>
</evidence>
<dbReference type="Proteomes" id="UP000229385">
    <property type="component" value="Unassembled WGS sequence"/>
</dbReference>
<organism evidence="7 8">
    <name type="scientific">Candidatus Uhrbacteria bacterium CG_4_9_14_3_um_filter_50_9</name>
    <dbReference type="NCBI Taxonomy" id="1975035"/>
    <lineage>
        <taxon>Bacteria</taxon>
        <taxon>Candidatus Uhriibacteriota</taxon>
    </lineage>
</organism>
<dbReference type="AlphaFoldDB" id="A0A2M7XB20"/>
<feature type="transmembrane region" description="Helical" evidence="6">
    <location>
        <begin position="20"/>
        <end position="41"/>
    </location>
</feature>
<evidence type="ECO:0000256" key="1">
    <source>
        <dbReference type="ARBA" id="ARBA00004613"/>
    </source>
</evidence>
<keyword evidence="6" id="KW-0812">Transmembrane</keyword>
<evidence type="ECO:0000256" key="6">
    <source>
        <dbReference type="SAM" id="Phobius"/>
    </source>
</evidence>
<sequence>MDLNDYPTTSSTRQLPWKWIASIGGGVVFLIVLVAILFRIFGSSEALNLTVIQEADRVAQADTLLNICEGSENEARCLEGASQDAAALTGDTDYCQDLEGDAYDDCVWGVAREMLDATLCDDLQNTEYVIDCQDSVYRKLAYSGRDTSYCEQLSDAVQVEGCIESIEGALTFESCEADVSGAEYCEYLRVKEQAAAAQDRSLCGSLSEEYIVNCRETVHIDDADFDGVETELEMFYGSDPYLADTDGDGYTDKEEIDAGYNPNGEGKLE</sequence>
<comment type="caution">
    <text evidence="7">The sequence shown here is derived from an EMBL/GenBank/DDBJ whole genome shotgun (WGS) entry which is preliminary data.</text>
</comment>
<keyword evidence="6" id="KW-0472">Membrane</keyword>
<evidence type="ECO:0000256" key="2">
    <source>
        <dbReference type="ARBA" id="ARBA00022525"/>
    </source>
</evidence>
<feature type="region of interest" description="Disordered" evidence="5">
    <location>
        <begin position="243"/>
        <end position="269"/>
    </location>
</feature>
<gene>
    <name evidence="7" type="ORF">CO174_05145</name>
</gene>
<reference evidence="8" key="1">
    <citation type="submission" date="2017-09" db="EMBL/GenBank/DDBJ databases">
        <title>Depth-based differentiation of microbial function through sediment-hosted aquifers and enrichment of novel symbionts in the deep terrestrial subsurface.</title>
        <authorList>
            <person name="Probst A.J."/>
            <person name="Ladd B."/>
            <person name="Jarett J.K."/>
            <person name="Geller-Mcgrath D.E."/>
            <person name="Sieber C.M.K."/>
            <person name="Emerson J.B."/>
            <person name="Anantharaman K."/>
            <person name="Thomas B.C."/>
            <person name="Malmstrom R."/>
            <person name="Stieglmeier M."/>
            <person name="Klingl A."/>
            <person name="Woyke T."/>
            <person name="Ryan C.M."/>
            <person name="Banfield J.F."/>
        </authorList>
    </citation>
    <scope>NUCLEOTIDE SEQUENCE [LARGE SCALE GENOMIC DNA]</scope>
</reference>
<dbReference type="InterPro" id="IPR059100">
    <property type="entry name" value="TSP3_bac"/>
</dbReference>
<proteinExistence type="predicted"/>
<dbReference type="Pfam" id="PF18884">
    <property type="entry name" value="TSP3_bac"/>
    <property type="match status" value="1"/>
</dbReference>
<evidence type="ECO:0000256" key="4">
    <source>
        <dbReference type="ARBA" id="ARBA00022837"/>
    </source>
</evidence>
<name>A0A2M7XB20_9BACT</name>
<keyword evidence="4" id="KW-0106">Calcium</keyword>
<evidence type="ECO:0000313" key="8">
    <source>
        <dbReference type="Proteomes" id="UP000229385"/>
    </source>
</evidence>
<comment type="subcellular location">
    <subcellularLocation>
        <location evidence="1">Secreted</location>
    </subcellularLocation>
</comment>
<dbReference type="EMBL" id="PFWU01000050">
    <property type="protein sequence ID" value="PJA45081.1"/>
    <property type="molecule type" value="Genomic_DNA"/>
</dbReference>
<keyword evidence="2" id="KW-0964">Secreted</keyword>
<feature type="compositionally biased region" description="Acidic residues" evidence="5">
    <location>
        <begin position="245"/>
        <end position="257"/>
    </location>
</feature>